<feature type="compositionally biased region" description="Basic residues" evidence="12">
    <location>
        <begin position="268"/>
        <end position="281"/>
    </location>
</feature>
<feature type="binding site" evidence="11">
    <location>
        <position position="41"/>
    </location>
    <ligand>
        <name>substrate</name>
    </ligand>
</feature>
<proteinExistence type="inferred from homology"/>
<keyword evidence="4 11" id="KW-0028">Amino-acid biosynthesis</keyword>
<gene>
    <name evidence="11" type="primary">aroK</name>
    <name evidence="14" type="ORF">GV789_00975</name>
    <name evidence="15" type="ORF">GV794_07545</name>
</gene>
<dbReference type="EMBL" id="JAAGUZ010000002">
    <property type="protein sequence ID" value="NEW43038.1"/>
    <property type="molecule type" value="Genomic_DNA"/>
</dbReference>
<dbReference type="HAMAP" id="MF_00109">
    <property type="entry name" value="Shikimate_kinase"/>
    <property type="match status" value="1"/>
</dbReference>
<feature type="compositionally biased region" description="Basic and acidic residues" evidence="12">
    <location>
        <begin position="283"/>
        <end position="294"/>
    </location>
</feature>
<keyword evidence="5 11" id="KW-0808">Transferase</keyword>
<dbReference type="InterPro" id="IPR003593">
    <property type="entry name" value="AAA+_ATPase"/>
</dbReference>
<dbReference type="GO" id="GO:0009423">
    <property type="term" value="P:chorismate biosynthetic process"/>
    <property type="evidence" value="ECO:0007669"/>
    <property type="project" value="UniProtKB-UniRule"/>
</dbReference>
<feature type="binding site" evidence="11">
    <location>
        <position position="23"/>
    </location>
    <ligand>
        <name>Mg(2+)</name>
        <dbReference type="ChEBI" id="CHEBI:18420"/>
    </ligand>
</feature>
<comment type="subcellular location">
    <subcellularLocation>
        <location evidence="11">Cytoplasm</location>
    </subcellularLocation>
</comment>
<comment type="cofactor">
    <cofactor evidence="11">
        <name>Mg(2+)</name>
        <dbReference type="ChEBI" id="CHEBI:18420"/>
    </cofactor>
    <text evidence="11">Binds 1 Mg(2+) ion per subunit.</text>
</comment>
<dbReference type="GO" id="GO:0000287">
    <property type="term" value="F:magnesium ion binding"/>
    <property type="evidence" value="ECO:0007669"/>
    <property type="project" value="UniProtKB-UniRule"/>
</dbReference>
<comment type="caution">
    <text evidence="14">The sequence shown here is derived from an EMBL/GenBank/DDBJ whole genome shotgun (WGS) entry which is preliminary data.</text>
</comment>
<dbReference type="SUPFAM" id="SSF52540">
    <property type="entry name" value="P-loop containing nucleoside triphosphate hydrolases"/>
    <property type="match status" value="1"/>
</dbReference>
<dbReference type="PANTHER" id="PTHR21087:SF16">
    <property type="entry name" value="SHIKIMATE KINASE 1, CHLOROPLASTIC"/>
    <property type="match status" value="1"/>
</dbReference>
<feature type="binding site" evidence="11">
    <location>
        <position position="65"/>
    </location>
    <ligand>
        <name>substrate</name>
    </ligand>
</feature>
<reference evidence="16 17" key="1">
    <citation type="submission" date="2020-01" db="EMBL/GenBank/DDBJ databases">
        <title>Genetics and antimicrobial susceptibilities of Nocardia species isolated from the soil; a comparison with species isolated from humans.</title>
        <authorList>
            <person name="Carrasco G."/>
            <person name="Monzon S."/>
            <person name="Sansegundo M."/>
            <person name="Garcia E."/>
            <person name="Garrido N."/>
            <person name="Medina M.J."/>
            <person name="Villalon P."/>
            <person name="Ramirez-Arocha A.C."/>
            <person name="Jimenez P."/>
            <person name="Cuesta I."/>
            <person name="Valdezate S."/>
        </authorList>
    </citation>
    <scope>NUCLEOTIDE SEQUENCE [LARGE SCALE GENOMIC DNA]</scope>
    <source>
        <strain evidence="14 16">CNM20110639</strain>
        <strain evidence="15 17">CNM20110649</strain>
    </source>
</reference>
<feature type="compositionally biased region" description="Basic residues" evidence="12">
    <location>
        <begin position="204"/>
        <end position="216"/>
    </location>
</feature>
<dbReference type="PANTHER" id="PTHR21087">
    <property type="entry name" value="SHIKIMATE KINASE"/>
    <property type="match status" value="1"/>
</dbReference>
<sequence length="294" mass="31555">MISQADPRAPRVVLVGPPGAGKSTIGRKLARELGVELYDTDAGIERETGRSIADIFATDGEEEFRKIEERVVRRAILDEPGVVSLGGGAVLSENTRALLRDRTVVYLEISVAEGLRRTGTSNARPLLNGTDPGAKYRELMRRRRPLYREVATVRVRTDGRSPGRVVKMILGKLALESVRPAAADTAEPQNRVPRATTPQGSSRSRARRRSRARAAARKAAQAAANGQNGTTEQSGTVTTGQSGTTTGQSGTAATGQNATAANTSSSGRSRRARARRARARARTQQERTESEQST</sequence>
<feature type="domain" description="AAA+ ATPase" evidence="13">
    <location>
        <begin position="8"/>
        <end position="110"/>
    </location>
</feature>
<evidence type="ECO:0000256" key="1">
    <source>
        <dbReference type="ARBA" id="ARBA00004842"/>
    </source>
</evidence>
<dbReference type="EC" id="2.7.1.71" evidence="3 11"/>
<dbReference type="Pfam" id="PF01202">
    <property type="entry name" value="SKI"/>
    <property type="match status" value="1"/>
</dbReference>
<evidence type="ECO:0000256" key="10">
    <source>
        <dbReference type="ARBA" id="ARBA00048567"/>
    </source>
</evidence>
<comment type="subunit">
    <text evidence="11">Monomer.</text>
</comment>
<name>A0A6P1CYQ9_9NOCA</name>
<feature type="binding site" evidence="11">
    <location>
        <begin position="19"/>
        <end position="24"/>
    </location>
    <ligand>
        <name>ATP</name>
        <dbReference type="ChEBI" id="CHEBI:30616"/>
    </ligand>
</feature>
<dbReference type="GO" id="GO:0004765">
    <property type="term" value="F:shikimate kinase activity"/>
    <property type="evidence" value="ECO:0007669"/>
    <property type="project" value="UniProtKB-UniRule"/>
</dbReference>
<dbReference type="Proteomes" id="UP000468928">
    <property type="component" value="Unassembled WGS sequence"/>
</dbReference>
<protein>
    <recommendedName>
        <fullName evidence="3 11">Shikimate kinase</fullName>
        <shortName evidence="11">SK</shortName>
        <ecNumber evidence="3 11">2.7.1.71</ecNumber>
    </recommendedName>
</protein>
<dbReference type="GO" id="GO:0008652">
    <property type="term" value="P:amino acid biosynthetic process"/>
    <property type="evidence" value="ECO:0007669"/>
    <property type="project" value="UniProtKB-KW"/>
</dbReference>
<keyword evidence="9 11" id="KW-0057">Aromatic amino acid biosynthesis</keyword>
<dbReference type="PROSITE" id="PS01128">
    <property type="entry name" value="SHIKIMATE_KINASE"/>
    <property type="match status" value="1"/>
</dbReference>
<evidence type="ECO:0000313" key="16">
    <source>
        <dbReference type="Proteomes" id="UP000468928"/>
    </source>
</evidence>
<dbReference type="SMART" id="SM00382">
    <property type="entry name" value="AAA"/>
    <property type="match status" value="1"/>
</dbReference>
<dbReference type="EMBL" id="JAAGUX010000009">
    <property type="protein sequence ID" value="NEW55506.1"/>
    <property type="molecule type" value="Genomic_DNA"/>
</dbReference>
<feature type="binding site" evidence="11">
    <location>
        <position position="160"/>
    </location>
    <ligand>
        <name>ATP</name>
        <dbReference type="ChEBI" id="CHEBI:30616"/>
    </ligand>
</feature>
<evidence type="ECO:0000256" key="6">
    <source>
        <dbReference type="ARBA" id="ARBA00022741"/>
    </source>
</evidence>
<dbReference type="AlphaFoldDB" id="A0A6P1CYQ9"/>
<dbReference type="CDD" id="cd00464">
    <property type="entry name" value="SK"/>
    <property type="match status" value="1"/>
</dbReference>
<evidence type="ECO:0000256" key="11">
    <source>
        <dbReference type="HAMAP-Rule" id="MF_00109"/>
    </source>
</evidence>
<evidence type="ECO:0000256" key="3">
    <source>
        <dbReference type="ARBA" id="ARBA00012154"/>
    </source>
</evidence>
<dbReference type="GO" id="GO:0009073">
    <property type="term" value="P:aromatic amino acid family biosynthetic process"/>
    <property type="evidence" value="ECO:0007669"/>
    <property type="project" value="UniProtKB-KW"/>
</dbReference>
<comment type="pathway">
    <text evidence="1 11">Metabolic intermediate biosynthesis; chorismate biosynthesis; chorismate from D-erythrose 4-phosphate and phosphoenolpyruvate: step 5/7.</text>
</comment>
<evidence type="ECO:0000313" key="17">
    <source>
        <dbReference type="Proteomes" id="UP000470876"/>
    </source>
</evidence>
<organism evidence="14 16">
    <name type="scientific">Nocardia cyriacigeorgica</name>
    <dbReference type="NCBI Taxonomy" id="135487"/>
    <lineage>
        <taxon>Bacteria</taxon>
        <taxon>Bacillati</taxon>
        <taxon>Actinomycetota</taxon>
        <taxon>Actinomycetes</taxon>
        <taxon>Mycobacteriales</taxon>
        <taxon>Nocardiaceae</taxon>
        <taxon>Nocardia</taxon>
    </lineage>
</organism>
<comment type="function">
    <text evidence="11">Catalyzes the specific phosphorylation of the 3-hydroxyl group of shikimic acid using ATP as a cosubstrate.</text>
</comment>
<evidence type="ECO:0000313" key="15">
    <source>
        <dbReference type="EMBL" id="NEW55506.1"/>
    </source>
</evidence>
<evidence type="ECO:0000256" key="9">
    <source>
        <dbReference type="ARBA" id="ARBA00023141"/>
    </source>
</evidence>
<evidence type="ECO:0000256" key="7">
    <source>
        <dbReference type="ARBA" id="ARBA00022777"/>
    </source>
</evidence>
<dbReference type="InterPro" id="IPR000623">
    <property type="entry name" value="Shikimate_kinase/TSH1"/>
</dbReference>
<dbReference type="GO" id="GO:0005829">
    <property type="term" value="C:cytosol"/>
    <property type="evidence" value="ECO:0007669"/>
    <property type="project" value="TreeGrafter"/>
</dbReference>
<comment type="catalytic activity">
    <reaction evidence="10 11">
        <text>shikimate + ATP = 3-phosphoshikimate + ADP + H(+)</text>
        <dbReference type="Rhea" id="RHEA:13121"/>
        <dbReference type="ChEBI" id="CHEBI:15378"/>
        <dbReference type="ChEBI" id="CHEBI:30616"/>
        <dbReference type="ChEBI" id="CHEBI:36208"/>
        <dbReference type="ChEBI" id="CHEBI:145989"/>
        <dbReference type="ChEBI" id="CHEBI:456216"/>
        <dbReference type="EC" id="2.7.1.71"/>
    </reaction>
</comment>
<dbReference type="Proteomes" id="UP000470876">
    <property type="component" value="Unassembled WGS sequence"/>
</dbReference>
<feature type="binding site" evidence="11">
    <location>
        <position position="143"/>
    </location>
    <ligand>
        <name>substrate</name>
    </ligand>
</feature>
<dbReference type="InterPro" id="IPR027417">
    <property type="entry name" value="P-loop_NTPase"/>
</dbReference>
<dbReference type="InterPro" id="IPR023000">
    <property type="entry name" value="Shikimate_kinase_CS"/>
</dbReference>
<evidence type="ECO:0000313" key="14">
    <source>
        <dbReference type="EMBL" id="NEW43038.1"/>
    </source>
</evidence>
<keyword evidence="8 11" id="KW-0067">ATP-binding</keyword>
<dbReference type="PRINTS" id="PR01100">
    <property type="entry name" value="SHIKIMTKNASE"/>
</dbReference>
<keyword evidence="11" id="KW-0479">Metal-binding</keyword>
<comment type="similarity">
    <text evidence="2 11">Belongs to the shikimate kinase family.</text>
</comment>
<feature type="region of interest" description="Disordered" evidence="12">
    <location>
        <begin position="180"/>
        <end position="294"/>
    </location>
</feature>
<evidence type="ECO:0000256" key="12">
    <source>
        <dbReference type="SAM" id="MobiDB-lite"/>
    </source>
</evidence>
<keyword evidence="17" id="KW-1185">Reference proteome</keyword>
<keyword evidence="6 11" id="KW-0547">Nucleotide-binding</keyword>
<evidence type="ECO:0000259" key="13">
    <source>
        <dbReference type="SMART" id="SM00382"/>
    </source>
</evidence>
<dbReference type="UniPathway" id="UPA00053">
    <property type="reaction ID" value="UER00088"/>
</dbReference>
<accession>A0A6P1CYQ9</accession>
<dbReference type="Gene3D" id="3.40.50.300">
    <property type="entry name" value="P-loop containing nucleotide triphosphate hydrolases"/>
    <property type="match status" value="1"/>
</dbReference>
<dbReference type="InterPro" id="IPR031322">
    <property type="entry name" value="Shikimate/glucono_kinase"/>
</dbReference>
<evidence type="ECO:0000256" key="2">
    <source>
        <dbReference type="ARBA" id="ARBA00006997"/>
    </source>
</evidence>
<feature type="binding site" evidence="11">
    <location>
        <position position="87"/>
    </location>
    <ligand>
        <name>substrate</name>
    </ligand>
</feature>
<keyword evidence="11" id="KW-0963">Cytoplasm</keyword>
<evidence type="ECO:0000256" key="5">
    <source>
        <dbReference type="ARBA" id="ARBA00022679"/>
    </source>
</evidence>
<feature type="compositionally biased region" description="Low complexity" evidence="12">
    <location>
        <begin position="217"/>
        <end position="267"/>
    </location>
</feature>
<evidence type="ECO:0000256" key="8">
    <source>
        <dbReference type="ARBA" id="ARBA00022840"/>
    </source>
</evidence>
<evidence type="ECO:0000256" key="4">
    <source>
        <dbReference type="ARBA" id="ARBA00022605"/>
    </source>
</evidence>
<keyword evidence="7 11" id="KW-0418">Kinase</keyword>
<feature type="binding site" evidence="11">
    <location>
        <position position="124"/>
    </location>
    <ligand>
        <name>ATP</name>
        <dbReference type="ChEBI" id="CHEBI:30616"/>
    </ligand>
</feature>
<dbReference type="GO" id="GO:0005524">
    <property type="term" value="F:ATP binding"/>
    <property type="evidence" value="ECO:0007669"/>
    <property type="project" value="UniProtKB-UniRule"/>
</dbReference>
<keyword evidence="11" id="KW-0460">Magnesium</keyword>